<dbReference type="GO" id="GO:0046872">
    <property type="term" value="F:metal ion binding"/>
    <property type="evidence" value="ECO:0007669"/>
    <property type="project" value="UniProtKB-KW"/>
</dbReference>
<sequence>MSDPTPTSPLTSRPTPLLSRTACESRQQPTCSRCERSSNACHYPQLANRKALAARREAFRFERAGQQQSKAYNGCGFSAGSQAVIDAIPASGASDDVTQPSAITSHTDSSLPPRAVGLGLLDIYFERLYNAPLLFDRSELFESYLDDAFPPFFLRAVFALSSIFLHPHSASTATTPAELTVLKQYAANGDAWANVAAQEVLAVADRPSLHTVRTLACLGLYWFSRSEMDRAKIHIILAYTSCTSLKPFTIQESEKMSTRDAIAAERIRACFWASWASICISAIPEAYARNAWLEACNIPLPIPTQVLRGGRSLNRTCMDETWHCRPCSSSSPSAGESSSTMQSMLKLLGIWSKIQILVKQRPENLKITELEELSAAASRIYGSHEYFPSFGRTPIKSDSQLLGLHSLYHLCRMVVISPLVSLFSGRRQSIPTIVDNGPANAAIVAQHALQHCRMIREYMSSSYDLTKVTPLIAFASFVATSLILTLIQSSKHRCHAEEAESRRTLAQISLYAQDTCHLLTTLQTYWYPLRSMAQALHQKLEELPILPVRSQDCTSTEELERIELSLTGVNSPAQDQDGMVLTYVDPFERPQTSEDGTHSHLVERTDIAPPPTALCADNGVANEDESAIVPPLAEDETNRLEILAETFCEIFDFQNMADWDLDCVALYVSQLA</sequence>
<dbReference type="GO" id="GO:0005634">
    <property type="term" value="C:nucleus"/>
    <property type="evidence" value="ECO:0007669"/>
    <property type="project" value="UniProtKB-SubCell"/>
</dbReference>
<dbReference type="VEuPathDB" id="FungiDB:FOXG_21122"/>
<keyword evidence="2" id="KW-0479">Metal-binding</keyword>
<organism evidence="7 8">
    <name type="scientific">Fusarium oxysporum</name>
    <name type="common">Fusarium vascular wilt</name>
    <dbReference type="NCBI Taxonomy" id="5507"/>
    <lineage>
        <taxon>Eukaryota</taxon>
        <taxon>Fungi</taxon>
        <taxon>Dikarya</taxon>
        <taxon>Ascomycota</taxon>
        <taxon>Pezizomycotina</taxon>
        <taxon>Sordariomycetes</taxon>
        <taxon>Hypocreomycetidae</taxon>
        <taxon>Hypocreales</taxon>
        <taxon>Nectriaceae</taxon>
        <taxon>Fusarium</taxon>
        <taxon>Fusarium oxysporum species complex</taxon>
    </lineage>
</organism>
<evidence type="ECO:0000256" key="1">
    <source>
        <dbReference type="ARBA" id="ARBA00004123"/>
    </source>
</evidence>
<protein>
    <recommendedName>
        <fullName evidence="9">Transcription factor domain-containing protein</fullName>
    </recommendedName>
</protein>
<comment type="subcellular location">
    <subcellularLocation>
        <location evidence="1">Nucleus</location>
    </subcellularLocation>
</comment>
<dbReference type="InterPro" id="IPR050815">
    <property type="entry name" value="TF_fung"/>
</dbReference>
<evidence type="ECO:0000256" key="2">
    <source>
        <dbReference type="ARBA" id="ARBA00022723"/>
    </source>
</evidence>
<gene>
    <name evidence="7" type="ORF">BFJ68_g17248</name>
</gene>
<dbReference type="VEuPathDB" id="FungiDB:FOIG_10325"/>
<evidence type="ECO:0000256" key="6">
    <source>
        <dbReference type="SAM" id="MobiDB-lite"/>
    </source>
</evidence>
<dbReference type="EMBL" id="MRCY01000471">
    <property type="protein sequence ID" value="RKK85587.1"/>
    <property type="molecule type" value="Genomic_DNA"/>
</dbReference>
<dbReference type="GO" id="GO:0000981">
    <property type="term" value="F:DNA-binding transcription factor activity, RNA polymerase II-specific"/>
    <property type="evidence" value="ECO:0007669"/>
    <property type="project" value="InterPro"/>
</dbReference>
<dbReference type="CDD" id="cd12148">
    <property type="entry name" value="fungal_TF_MHR"/>
    <property type="match status" value="1"/>
</dbReference>
<proteinExistence type="predicted"/>
<evidence type="ECO:0000313" key="7">
    <source>
        <dbReference type="EMBL" id="RKK85587.1"/>
    </source>
</evidence>
<dbReference type="PANTHER" id="PTHR47338">
    <property type="entry name" value="ZN(II)2CYS6 TRANSCRIPTION FACTOR (EUROFUNG)-RELATED"/>
    <property type="match status" value="1"/>
</dbReference>
<evidence type="ECO:0000313" key="8">
    <source>
        <dbReference type="Proteomes" id="UP000285860"/>
    </source>
</evidence>
<dbReference type="VEuPathDB" id="FungiDB:FOMG_09612"/>
<dbReference type="VEuPathDB" id="FungiDB:FOZG_15488"/>
<dbReference type="VEuPathDB" id="FungiDB:FOC4_g10005658"/>
<dbReference type="AlphaFoldDB" id="A0A420NZJ7"/>
<evidence type="ECO:0008006" key="9">
    <source>
        <dbReference type="Google" id="ProtNLM"/>
    </source>
</evidence>
<keyword evidence="3" id="KW-0805">Transcription regulation</keyword>
<feature type="compositionally biased region" description="Low complexity" evidence="6">
    <location>
        <begin position="1"/>
        <end position="21"/>
    </location>
</feature>
<evidence type="ECO:0000256" key="3">
    <source>
        <dbReference type="ARBA" id="ARBA00023015"/>
    </source>
</evidence>
<comment type="caution">
    <text evidence="7">The sequence shown here is derived from an EMBL/GenBank/DDBJ whole genome shotgun (WGS) entry which is preliminary data.</text>
</comment>
<keyword evidence="5" id="KW-0539">Nucleus</keyword>
<dbReference type="Proteomes" id="UP000285860">
    <property type="component" value="Unassembled WGS sequence"/>
</dbReference>
<feature type="region of interest" description="Disordered" evidence="6">
    <location>
        <begin position="1"/>
        <end position="24"/>
    </location>
</feature>
<accession>A0A420NZJ7</accession>
<evidence type="ECO:0000256" key="5">
    <source>
        <dbReference type="ARBA" id="ARBA00023242"/>
    </source>
</evidence>
<name>A0A420NZJ7_FUSOX</name>
<reference evidence="7 8" key="1">
    <citation type="journal article" date="2018" name="Sci. Rep.">
        <title>Characterisation of pathogen-specific regions and novel effector candidates in Fusarium oxysporum f. sp. cepae.</title>
        <authorList>
            <person name="Armitage A.D."/>
            <person name="Taylor A."/>
            <person name="Sobczyk M.K."/>
            <person name="Baxter L."/>
            <person name="Greenfield B.P."/>
            <person name="Bates H.J."/>
            <person name="Wilson F."/>
            <person name="Jackson A.C."/>
            <person name="Ott S."/>
            <person name="Harrison R.J."/>
            <person name="Clarkson J.P."/>
        </authorList>
    </citation>
    <scope>NUCLEOTIDE SEQUENCE [LARGE SCALE GENOMIC DNA]</scope>
    <source>
        <strain evidence="7 8">Fo_A28</strain>
    </source>
</reference>
<dbReference type="PANTHER" id="PTHR47338:SF6">
    <property type="entry name" value="ZN(II)2CYS6 TRANSCRIPTION FACTOR (EUROFUNG)"/>
    <property type="match status" value="1"/>
</dbReference>
<keyword evidence="4" id="KW-0804">Transcription</keyword>
<evidence type="ECO:0000256" key="4">
    <source>
        <dbReference type="ARBA" id="ARBA00023163"/>
    </source>
</evidence>